<evidence type="ECO:0000313" key="2">
    <source>
        <dbReference type="Ensembl" id="ENSNBRP00000002733.1"/>
    </source>
</evidence>
<accession>A0A3Q4G8V0</accession>
<dbReference type="GeneTree" id="ENSGT00940000181834"/>
<dbReference type="InterPro" id="IPR011333">
    <property type="entry name" value="SKP1/BTB/POZ_sf"/>
</dbReference>
<reference evidence="2" key="2">
    <citation type="submission" date="2025-09" db="UniProtKB">
        <authorList>
            <consortium name="Ensembl"/>
        </authorList>
    </citation>
    <scope>IDENTIFICATION</scope>
</reference>
<reference evidence="2" key="1">
    <citation type="submission" date="2025-08" db="UniProtKB">
        <authorList>
            <consortium name="Ensembl"/>
        </authorList>
    </citation>
    <scope>IDENTIFICATION</scope>
</reference>
<dbReference type="PROSITE" id="PS50097">
    <property type="entry name" value="BTB"/>
    <property type="match status" value="1"/>
</dbReference>
<dbReference type="SUPFAM" id="SSF54695">
    <property type="entry name" value="POZ domain"/>
    <property type="match status" value="1"/>
</dbReference>
<feature type="domain" description="BTB" evidence="1">
    <location>
        <begin position="27"/>
        <end position="90"/>
    </location>
</feature>
<organism evidence="2 3">
    <name type="scientific">Neolamprologus brichardi</name>
    <name type="common">Fairy cichlid</name>
    <name type="synonym">Lamprologus brichardi</name>
    <dbReference type="NCBI Taxonomy" id="32507"/>
    <lineage>
        <taxon>Eukaryota</taxon>
        <taxon>Metazoa</taxon>
        <taxon>Chordata</taxon>
        <taxon>Craniata</taxon>
        <taxon>Vertebrata</taxon>
        <taxon>Euteleostomi</taxon>
        <taxon>Actinopterygii</taxon>
        <taxon>Neopterygii</taxon>
        <taxon>Teleostei</taxon>
        <taxon>Neoteleostei</taxon>
        <taxon>Acanthomorphata</taxon>
        <taxon>Ovalentaria</taxon>
        <taxon>Cichlomorphae</taxon>
        <taxon>Cichliformes</taxon>
        <taxon>Cichlidae</taxon>
        <taxon>African cichlids</taxon>
        <taxon>Pseudocrenilabrinae</taxon>
        <taxon>Lamprologini</taxon>
        <taxon>Neolamprologus</taxon>
    </lineage>
</organism>
<name>A0A3Q4G8V0_NEOBR</name>
<dbReference type="SMART" id="SM00225">
    <property type="entry name" value="BTB"/>
    <property type="match status" value="1"/>
</dbReference>
<proteinExistence type="predicted"/>
<protein>
    <recommendedName>
        <fullName evidence="1">BTB domain-containing protein</fullName>
    </recommendedName>
</protein>
<dbReference type="STRING" id="32507.ENSNBRP00000002733"/>
<dbReference type="Proteomes" id="UP000261580">
    <property type="component" value="Unassembled WGS sequence"/>
</dbReference>
<dbReference type="Pfam" id="PF00651">
    <property type="entry name" value="BTB"/>
    <property type="match status" value="1"/>
</dbReference>
<dbReference type="Gene3D" id="3.30.710.10">
    <property type="entry name" value="Potassium Channel Kv1.1, Chain A"/>
    <property type="match status" value="1"/>
</dbReference>
<evidence type="ECO:0000313" key="3">
    <source>
        <dbReference type="Proteomes" id="UP000261580"/>
    </source>
</evidence>
<dbReference type="Ensembl" id="ENSNBRT00000002828.1">
    <property type="protein sequence ID" value="ENSNBRP00000002733.1"/>
    <property type="gene ID" value="ENSNBRG00000002198.1"/>
</dbReference>
<dbReference type="Bgee" id="ENSNBRG00000002198">
    <property type="expression patterns" value="Expressed in mesonephros and 2 other cell types or tissues"/>
</dbReference>
<keyword evidence="3" id="KW-1185">Reference proteome</keyword>
<dbReference type="AlphaFoldDB" id="A0A3Q4G8V0"/>
<sequence>KNPNYICNDRSALQFNKQLMRAVGRFCDASLNVGDGVVFLAHRNILACFTELLQQSNMPSATEFCLQGCPSDGLELLLNFVYTGELKLDPHNLDRVQQAAASLLHRVIKLHVLKCCLNVKCYFPPC</sequence>
<evidence type="ECO:0000259" key="1">
    <source>
        <dbReference type="PROSITE" id="PS50097"/>
    </source>
</evidence>
<dbReference type="InterPro" id="IPR000210">
    <property type="entry name" value="BTB/POZ_dom"/>
</dbReference>